<evidence type="ECO:0008006" key="4">
    <source>
        <dbReference type="Google" id="ProtNLM"/>
    </source>
</evidence>
<dbReference type="Proteomes" id="UP000509579">
    <property type="component" value="Plasmid unnamed1"/>
</dbReference>
<geneLocation type="plasmid" evidence="2 3">
    <name>unnamed1</name>
</geneLocation>
<proteinExistence type="predicted"/>
<evidence type="ECO:0000313" key="2">
    <source>
        <dbReference type="EMBL" id="QKV55455.1"/>
    </source>
</evidence>
<protein>
    <recommendedName>
        <fullName evidence="4">Transmembrane protein</fullName>
    </recommendedName>
</protein>
<keyword evidence="3" id="KW-1185">Reference proteome</keyword>
<name>A0A6N1XBZ6_9BURK</name>
<sequence>MAYKFGKWRAIPYFLATPLPLIFATLMLSVFGILPGNPSPPTAVQWIGIILYGSGSAIGICGCYQLYRDHVHHDYYQEADRYQREGW</sequence>
<organism evidence="2 3">
    <name type="scientific">Comamonas antarctica</name>
    <dbReference type="NCBI Taxonomy" id="2743470"/>
    <lineage>
        <taxon>Bacteria</taxon>
        <taxon>Pseudomonadati</taxon>
        <taxon>Pseudomonadota</taxon>
        <taxon>Betaproteobacteria</taxon>
        <taxon>Burkholderiales</taxon>
        <taxon>Comamonadaceae</taxon>
        <taxon>Comamonas</taxon>
    </lineage>
</organism>
<keyword evidence="2" id="KW-0614">Plasmid</keyword>
<feature type="transmembrane region" description="Helical" evidence="1">
    <location>
        <begin position="12"/>
        <end position="34"/>
    </location>
</feature>
<dbReference type="EMBL" id="CP054841">
    <property type="protein sequence ID" value="QKV55455.1"/>
    <property type="molecule type" value="Genomic_DNA"/>
</dbReference>
<feature type="transmembrane region" description="Helical" evidence="1">
    <location>
        <begin position="46"/>
        <end position="67"/>
    </location>
</feature>
<keyword evidence="1" id="KW-0472">Membrane</keyword>
<dbReference type="RefSeq" id="WP_175506244.1">
    <property type="nucleotide sequence ID" value="NZ_CP054841.1"/>
</dbReference>
<dbReference type="KEGG" id="aant:HUK68_21295"/>
<accession>A0A6N1XBZ6</accession>
<dbReference type="AlphaFoldDB" id="A0A6N1XBZ6"/>
<evidence type="ECO:0000256" key="1">
    <source>
        <dbReference type="SAM" id="Phobius"/>
    </source>
</evidence>
<gene>
    <name evidence="2" type="ORF">HUK68_21295</name>
</gene>
<keyword evidence="1" id="KW-0812">Transmembrane</keyword>
<reference evidence="2 3" key="1">
    <citation type="submission" date="2020-06" db="EMBL/GenBank/DDBJ databases">
        <title>Acidovorax antarctica sp. nov., isolated from Corinth ice sheet soil, Antarctic Fields Peninsula.</title>
        <authorList>
            <person name="Xu Q."/>
            <person name="Peng F."/>
        </authorList>
    </citation>
    <scope>NUCLEOTIDE SEQUENCE [LARGE SCALE GENOMIC DNA]</scope>
    <source>
        <strain evidence="2 3">16-35-5</strain>
        <plasmid evidence="2 3">unnamed1</plasmid>
    </source>
</reference>
<keyword evidence="1" id="KW-1133">Transmembrane helix</keyword>
<evidence type="ECO:0000313" key="3">
    <source>
        <dbReference type="Proteomes" id="UP000509579"/>
    </source>
</evidence>